<accession>A0A420YEB4</accession>
<dbReference type="AlphaFoldDB" id="A0A420YEB4"/>
<evidence type="ECO:0000313" key="3">
    <source>
        <dbReference type="Proteomes" id="UP000275385"/>
    </source>
</evidence>
<dbReference type="EMBL" id="QVQW01000015">
    <property type="protein sequence ID" value="RKU46262.1"/>
    <property type="molecule type" value="Genomic_DNA"/>
</dbReference>
<reference evidence="2 3" key="1">
    <citation type="submission" date="2018-08" db="EMBL/GenBank/DDBJ databases">
        <title>Draft genome of the lignicolous fungus Coniochaeta pulveracea.</title>
        <authorList>
            <person name="Borstlap C.J."/>
            <person name="De Witt R.N."/>
            <person name="Botha A."/>
            <person name="Volschenk H."/>
        </authorList>
    </citation>
    <scope>NUCLEOTIDE SEQUENCE [LARGE SCALE GENOMIC DNA]</scope>
    <source>
        <strain evidence="2 3">CAB683</strain>
    </source>
</reference>
<dbReference type="PANTHER" id="PTHR38123">
    <property type="entry name" value="CELL WALL SERINE-THREONINE-RICH GALACTOMANNOPROTEIN MP1 (AFU_ORTHOLOGUE AFUA_4G03240)"/>
    <property type="match status" value="1"/>
</dbReference>
<name>A0A420YEB4_9PEZI</name>
<feature type="signal peptide" evidence="1">
    <location>
        <begin position="1"/>
        <end position="18"/>
    </location>
</feature>
<dbReference type="Gene3D" id="1.20.1280.140">
    <property type="match status" value="1"/>
</dbReference>
<proteinExistence type="predicted"/>
<dbReference type="InterPro" id="IPR021054">
    <property type="entry name" value="Cell_wall_mannoprotein_1"/>
</dbReference>
<dbReference type="Proteomes" id="UP000275385">
    <property type="component" value="Unassembled WGS sequence"/>
</dbReference>
<keyword evidence="3" id="KW-1185">Reference proteome</keyword>
<organism evidence="2 3">
    <name type="scientific">Coniochaeta pulveracea</name>
    <dbReference type="NCBI Taxonomy" id="177199"/>
    <lineage>
        <taxon>Eukaryota</taxon>
        <taxon>Fungi</taxon>
        <taxon>Dikarya</taxon>
        <taxon>Ascomycota</taxon>
        <taxon>Pezizomycotina</taxon>
        <taxon>Sordariomycetes</taxon>
        <taxon>Sordariomycetidae</taxon>
        <taxon>Coniochaetales</taxon>
        <taxon>Coniochaetaceae</taxon>
        <taxon>Coniochaeta</taxon>
    </lineage>
</organism>
<comment type="caution">
    <text evidence="2">The sequence shown here is derived from an EMBL/GenBank/DDBJ whole genome shotgun (WGS) entry which is preliminary data.</text>
</comment>
<gene>
    <name evidence="2" type="ORF">DL546_006451</name>
</gene>
<protein>
    <recommendedName>
        <fullName evidence="4">Antigenic cell wall galactomannoprotein</fullName>
    </recommendedName>
</protein>
<sequence length="173" mass="18313">MRFTALLAPLGLCASVFADGQAIVDSIGVISSITGELNTAVSSWKGDLLGALPIVGKSTELLKDINNGTKTAKASQPLSVLEAITIAGAIQNLQKSVNTTLTTIIGSKKKFDRLLLSPVILLNLDLEKDASDRLGAAIKAKVPENLQTVAQGLQDTLDGYFDTAIDAYKLFRR</sequence>
<keyword evidence="1" id="KW-0732">Signal</keyword>
<dbReference type="OrthoDB" id="2422134at2759"/>
<evidence type="ECO:0000256" key="1">
    <source>
        <dbReference type="SAM" id="SignalP"/>
    </source>
</evidence>
<dbReference type="PANTHER" id="PTHR38123:SF1">
    <property type="entry name" value="HYDROPHOBIC SURFACE BINDING PROTEIN"/>
    <property type="match status" value="1"/>
</dbReference>
<dbReference type="Pfam" id="PF12296">
    <property type="entry name" value="HsbA"/>
    <property type="match status" value="1"/>
</dbReference>
<evidence type="ECO:0000313" key="2">
    <source>
        <dbReference type="EMBL" id="RKU46262.1"/>
    </source>
</evidence>
<dbReference type="GO" id="GO:0005576">
    <property type="term" value="C:extracellular region"/>
    <property type="evidence" value="ECO:0007669"/>
    <property type="project" value="TreeGrafter"/>
</dbReference>
<evidence type="ECO:0008006" key="4">
    <source>
        <dbReference type="Google" id="ProtNLM"/>
    </source>
</evidence>
<feature type="chain" id="PRO_5019113605" description="Antigenic cell wall galactomannoprotein" evidence="1">
    <location>
        <begin position="19"/>
        <end position="173"/>
    </location>
</feature>